<feature type="domain" description="Tripartite ATP-independent periplasmic transporters DctQ component" evidence="10">
    <location>
        <begin position="19"/>
        <end position="148"/>
    </location>
</feature>
<evidence type="ECO:0000259" key="10">
    <source>
        <dbReference type="Pfam" id="PF04290"/>
    </source>
</evidence>
<name>A0ABU9CR75_9BURK</name>
<reference evidence="11 12" key="1">
    <citation type="submission" date="2024-04" db="EMBL/GenBank/DDBJ databases">
        <title>Novel species of the genus Ideonella isolated from streams.</title>
        <authorList>
            <person name="Lu H."/>
        </authorList>
    </citation>
    <scope>NUCLEOTIDE SEQUENCE [LARGE SCALE GENOMIC DNA]</scope>
    <source>
        <strain evidence="11 12">DXS22W</strain>
    </source>
</reference>
<evidence type="ECO:0000256" key="9">
    <source>
        <dbReference type="RuleBase" id="RU369079"/>
    </source>
</evidence>
<evidence type="ECO:0000256" key="8">
    <source>
        <dbReference type="ARBA" id="ARBA00038436"/>
    </source>
</evidence>
<proteinExistence type="inferred from homology"/>
<evidence type="ECO:0000256" key="4">
    <source>
        <dbReference type="ARBA" id="ARBA00022519"/>
    </source>
</evidence>
<dbReference type="Proteomes" id="UP001365405">
    <property type="component" value="Unassembled WGS sequence"/>
</dbReference>
<evidence type="ECO:0000256" key="7">
    <source>
        <dbReference type="ARBA" id="ARBA00023136"/>
    </source>
</evidence>
<keyword evidence="3" id="KW-1003">Cell membrane</keyword>
<feature type="transmembrane region" description="Helical" evidence="9">
    <location>
        <begin position="82"/>
        <end position="103"/>
    </location>
</feature>
<dbReference type="EMBL" id="JBBUTH010000010">
    <property type="protein sequence ID" value="MEK8053072.1"/>
    <property type="molecule type" value="Genomic_DNA"/>
</dbReference>
<comment type="caution">
    <text evidence="11">The sequence shown here is derived from an EMBL/GenBank/DDBJ whole genome shotgun (WGS) entry which is preliminary data.</text>
</comment>
<dbReference type="InterPro" id="IPR007387">
    <property type="entry name" value="TRAP_DctQ"/>
</dbReference>
<comment type="similarity">
    <text evidence="8 9">Belongs to the TRAP transporter small permease family.</text>
</comment>
<evidence type="ECO:0000313" key="11">
    <source>
        <dbReference type="EMBL" id="MEK8053072.1"/>
    </source>
</evidence>
<dbReference type="Pfam" id="PF04290">
    <property type="entry name" value="DctQ"/>
    <property type="match status" value="1"/>
</dbReference>
<feature type="transmembrane region" description="Helical" evidence="9">
    <location>
        <begin position="43"/>
        <end position="61"/>
    </location>
</feature>
<evidence type="ECO:0000313" key="12">
    <source>
        <dbReference type="Proteomes" id="UP001365405"/>
    </source>
</evidence>
<comment type="subunit">
    <text evidence="9">The complex comprises the extracytoplasmic solute receptor protein and the two transmembrane proteins.</text>
</comment>
<comment type="subcellular location">
    <subcellularLocation>
        <location evidence="1 9">Cell inner membrane</location>
        <topology evidence="1 9">Multi-pass membrane protein</topology>
    </subcellularLocation>
</comment>
<evidence type="ECO:0000256" key="3">
    <source>
        <dbReference type="ARBA" id="ARBA00022475"/>
    </source>
</evidence>
<evidence type="ECO:0000256" key="6">
    <source>
        <dbReference type="ARBA" id="ARBA00022989"/>
    </source>
</evidence>
<sequence>MTRAVRALDLLGAACLAVMVVLVAGNVLLRYVFNSGITVSEELARWLFVWLTFLGAIAALADEAHMGSDMLLDRLGPRGRRALQLAATLLMLATAVLLLQGAWQQTRINWDVQAPVSGASVGWFYASGVVFGLGAMACLLRRLLRLLRGLPVGLPPGDVMLRDS</sequence>
<keyword evidence="4 9" id="KW-0997">Cell inner membrane</keyword>
<comment type="function">
    <text evidence="9">Part of the tripartite ATP-independent periplasmic (TRAP) transport system.</text>
</comment>
<dbReference type="PANTHER" id="PTHR35011">
    <property type="entry name" value="2,3-DIKETO-L-GULONATE TRAP TRANSPORTER SMALL PERMEASE PROTEIN YIAM"/>
    <property type="match status" value="1"/>
</dbReference>
<keyword evidence="7 9" id="KW-0472">Membrane</keyword>
<protein>
    <recommendedName>
        <fullName evidence="9">TRAP transporter small permease protein</fullName>
    </recommendedName>
</protein>
<evidence type="ECO:0000256" key="5">
    <source>
        <dbReference type="ARBA" id="ARBA00022692"/>
    </source>
</evidence>
<gene>
    <name evidence="11" type="ORF">AACH10_22655</name>
</gene>
<keyword evidence="2 9" id="KW-0813">Transport</keyword>
<evidence type="ECO:0000256" key="2">
    <source>
        <dbReference type="ARBA" id="ARBA00022448"/>
    </source>
</evidence>
<dbReference type="PANTHER" id="PTHR35011:SF2">
    <property type="entry name" value="2,3-DIKETO-L-GULONATE TRAP TRANSPORTER SMALL PERMEASE PROTEIN YIAM"/>
    <property type="match status" value="1"/>
</dbReference>
<feature type="transmembrane region" description="Helical" evidence="9">
    <location>
        <begin position="123"/>
        <end position="140"/>
    </location>
</feature>
<dbReference type="RefSeq" id="WP_341412803.1">
    <property type="nucleotide sequence ID" value="NZ_JBBUTH010000010.1"/>
</dbReference>
<keyword evidence="12" id="KW-1185">Reference proteome</keyword>
<organism evidence="11 12">
    <name type="scientific">Pseudaquabacterium inlustre</name>
    <dbReference type="NCBI Taxonomy" id="2984192"/>
    <lineage>
        <taxon>Bacteria</taxon>
        <taxon>Pseudomonadati</taxon>
        <taxon>Pseudomonadota</taxon>
        <taxon>Betaproteobacteria</taxon>
        <taxon>Burkholderiales</taxon>
        <taxon>Sphaerotilaceae</taxon>
        <taxon>Pseudaquabacterium</taxon>
    </lineage>
</organism>
<keyword evidence="5 9" id="KW-0812">Transmembrane</keyword>
<accession>A0ABU9CR75</accession>
<dbReference type="InterPro" id="IPR055348">
    <property type="entry name" value="DctQ"/>
</dbReference>
<keyword evidence="6 9" id="KW-1133">Transmembrane helix</keyword>
<feature type="transmembrane region" description="Helical" evidence="9">
    <location>
        <begin position="7"/>
        <end position="31"/>
    </location>
</feature>
<evidence type="ECO:0000256" key="1">
    <source>
        <dbReference type="ARBA" id="ARBA00004429"/>
    </source>
</evidence>